<dbReference type="Gene3D" id="1.20.120.220">
    <property type="entry name" value="ATP synthase, F0 complex, subunit A"/>
    <property type="match status" value="1"/>
</dbReference>
<dbReference type="InterPro" id="IPR023011">
    <property type="entry name" value="ATP_synth_F0_asu_AS"/>
</dbReference>
<evidence type="ECO:0000256" key="2">
    <source>
        <dbReference type="ARBA" id="ARBA00006810"/>
    </source>
</evidence>
<comment type="subcellular location">
    <subcellularLocation>
        <location evidence="1">Membrane</location>
        <topology evidence="1">Multi-pass membrane protein</topology>
    </subcellularLocation>
</comment>
<keyword evidence="3" id="KW-0813">Transport</keyword>
<feature type="transmembrane region" description="Helical" evidence="11">
    <location>
        <begin position="181"/>
        <end position="200"/>
    </location>
</feature>
<evidence type="ECO:0000256" key="6">
    <source>
        <dbReference type="ARBA" id="ARBA00022781"/>
    </source>
</evidence>
<feature type="transmembrane region" description="Helical" evidence="11">
    <location>
        <begin position="125"/>
        <end position="145"/>
    </location>
</feature>
<keyword evidence="9 11" id="KW-0472">Membrane</keyword>
<dbReference type="SUPFAM" id="SSF81336">
    <property type="entry name" value="F1F0 ATP synthase subunit A"/>
    <property type="match status" value="1"/>
</dbReference>
<evidence type="ECO:0000256" key="5">
    <source>
        <dbReference type="ARBA" id="ARBA00022692"/>
    </source>
</evidence>
<dbReference type="NCBIfam" id="TIGR01131">
    <property type="entry name" value="ATP_synt_6_or_A"/>
    <property type="match status" value="1"/>
</dbReference>
<dbReference type="InterPro" id="IPR035908">
    <property type="entry name" value="F0_ATP_A_sf"/>
</dbReference>
<dbReference type="GO" id="GO:0046933">
    <property type="term" value="F:proton-transporting ATP synthase activity, rotational mechanism"/>
    <property type="evidence" value="ECO:0007669"/>
    <property type="project" value="TreeGrafter"/>
</dbReference>
<dbReference type="PANTHER" id="PTHR11410">
    <property type="entry name" value="ATP SYNTHASE SUBUNIT A"/>
    <property type="match status" value="1"/>
</dbReference>
<keyword evidence="7 11" id="KW-1133">Transmembrane helix</keyword>
<evidence type="ECO:0000256" key="7">
    <source>
        <dbReference type="ARBA" id="ARBA00022989"/>
    </source>
</evidence>
<reference evidence="12" key="1">
    <citation type="submission" date="2015-10" db="EMBL/GenBank/DDBJ databases">
        <authorList>
            <person name="Gilbert D.G."/>
        </authorList>
    </citation>
    <scope>NUCLEOTIDE SEQUENCE</scope>
</reference>
<evidence type="ECO:0000256" key="8">
    <source>
        <dbReference type="ARBA" id="ARBA00023065"/>
    </source>
</evidence>
<feature type="transmembrane region" description="Helical" evidence="11">
    <location>
        <begin position="253"/>
        <end position="282"/>
    </location>
</feature>
<comment type="similarity">
    <text evidence="2">Belongs to the ATPase A chain family.</text>
</comment>
<evidence type="ECO:0000256" key="9">
    <source>
        <dbReference type="ARBA" id="ARBA00023136"/>
    </source>
</evidence>
<dbReference type="EMBL" id="FAXC01000292">
    <property type="protein sequence ID" value="CUV09755.1"/>
    <property type="molecule type" value="Genomic_DNA"/>
</dbReference>
<keyword evidence="8" id="KW-0406">Ion transport</keyword>
<keyword evidence="4" id="KW-0138">CF(0)</keyword>
<dbReference type="HAMAP" id="MF_01393">
    <property type="entry name" value="ATP_synth_a_bact"/>
    <property type="match status" value="1"/>
</dbReference>
<evidence type="ECO:0000256" key="10">
    <source>
        <dbReference type="ARBA" id="ARBA00023310"/>
    </source>
</evidence>
<dbReference type="PANTHER" id="PTHR11410:SF0">
    <property type="entry name" value="ATP SYNTHASE SUBUNIT A"/>
    <property type="match status" value="1"/>
</dbReference>
<dbReference type="InterPro" id="IPR000568">
    <property type="entry name" value="ATP_synth_F0_asu"/>
</dbReference>
<feature type="transmembrane region" description="Helical" evidence="11">
    <location>
        <begin position="294"/>
        <end position="316"/>
    </location>
</feature>
<gene>
    <name evidence="12" type="ORF">MGWOODY_Mmi1453</name>
</gene>
<keyword evidence="5 11" id="KW-0812">Transmembrane</keyword>
<protein>
    <submittedName>
        <fullName evidence="12">ATP synthase F0 sector subunit a</fullName>
    </submittedName>
</protein>
<dbReference type="GO" id="GO:0045259">
    <property type="term" value="C:proton-transporting ATP synthase complex"/>
    <property type="evidence" value="ECO:0007669"/>
    <property type="project" value="UniProtKB-KW"/>
</dbReference>
<feature type="transmembrane region" description="Helical" evidence="11">
    <location>
        <begin position="220"/>
        <end position="241"/>
    </location>
</feature>
<evidence type="ECO:0000256" key="11">
    <source>
        <dbReference type="SAM" id="Phobius"/>
    </source>
</evidence>
<accession>A0A160VGI3</accession>
<dbReference type="PROSITE" id="PS00449">
    <property type="entry name" value="ATPASE_A"/>
    <property type="match status" value="1"/>
</dbReference>
<sequence>MLVSTGEQNSGGAMEQVGDNIIRHVSNSDIDHPIFSFPHLFHIDPTHPLYSWLAAMSVTKHVLMLWIVALTVGLVVILPIQRYVQQRRLIPTGLMNALELIVSFVRDSIVKPNVGPKWVNSWAPLILTFLFFIFFANAIGMIPIFDVLGVINRFIFHVPANDSHNFINGLLHGGPTATGNFNVTAALAIITFLSIIIAGTKAHGFIQHWKNLVPHGLPGFVYVILIPIEIIGMFVKPFALTMRLAANMTGGHIALLAILSFMAIFADMFHSVSAGLGVALISVPLAAAISGLEIIVIIVQAYVFTLLSAVFIGMAINVHH</sequence>
<dbReference type="AlphaFoldDB" id="A0A160VGI3"/>
<dbReference type="CDD" id="cd00310">
    <property type="entry name" value="ATP-synt_Fo_a_6"/>
    <property type="match status" value="1"/>
</dbReference>
<evidence type="ECO:0000256" key="3">
    <source>
        <dbReference type="ARBA" id="ARBA00022448"/>
    </source>
</evidence>
<organism evidence="12">
    <name type="scientific">hydrothermal vent metagenome</name>
    <dbReference type="NCBI Taxonomy" id="652676"/>
    <lineage>
        <taxon>unclassified sequences</taxon>
        <taxon>metagenomes</taxon>
        <taxon>ecological metagenomes</taxon>
    </lineage>
</organism>
<evidence type="ECO:0000256" key="4">
    <source>
        <dbReference type="ARBA" id="ARBA00022547"/>
    </source>
</evidence>
<dbReference type="InterPro" id="IPR045083">
    <property type="entry name" value="ATP_synth_F0_asu_bact/mt"/>
</dbReference>
<feature type="transmembrane region" description="Helical" evidence="11">
    <location>
        <begin position="49"/>
        <end position="77"/>
    </location>
</feature>
<evidence type="ECO:0000256" key="1">
    <source>
        <dbReference type="ARBA" id="ARBA00004141"/>
    </source>
</evidence>
<evidence type="ECO:0000313" key="12">
    <source>
        <dbReference type="EMBL" id="CUV09755.1"/>
    </source>
</evidence>
<proteinExistence type="inferred from homology"/>
<name>A0A160VGI3_9ZZZZ</name>
<dbReference type="Pfam" id="PF00119">
    <property type="entry name" value="ATP-synt_A"/>
    <property type="match status" value="1"/>
</dbReference>
<keyword evidence="6" id="KW-0375">Hydrogen ion transport</keyword>
<keyword evidence="10" id="KW-0066">ATP synthesis</keyword>